<evidence type="ECO:0000256" key="3">
    <source>
        <dbReference type="ARBA" id="ARBA00022737"/>
    </source>
</evidence>
<keyword evidence="6 10" id="KW-0472">Membrane</keyword>
<protein>
    <submittedName>
        <fullName evidence="11">Sax-7</fullName>
    </submittedName>
</protein>
<dbReference type="InterPro" id="IPR013783">
    <property type="entry name" value="Ig-like_fold"/>
</dbReference>
<name>A0A2A6CBB9_PRIPA</name>
<evidence type="ECO:0000256" key="5">
    <source>
        <dbReference type="ARBA" id="ARBA00022989"/>
    </source>
</evidence>
<evidence type="ECO:0000256" key="9">
    <source>
        <dbReference type="SAM" id="MobiDB-lite"/>
    </source>
</evidence>
<dbReference type="PANTHER" id="PTHR44170">
    <property type="entry name" value="PROTEIN SIDEKICK"/>
    <property type="match status" value="1"/>
</dbReference>
<keyword evidence="3" id="KW-0677">Repeat</keyword>
<dbReference type="InterPro" id="IPR007110">
    <property type="entry name" value="Ig-like_dom"/>
</dbReference>
<dbReference type="Pfam" id="PF00041">
    <property type="entry name" value="fn3"/>
    <property type="match status" value="2"/>
</dbReference>
<proteinExistence type="predicted"/>
<dbReference type="Proteomes" id="UP000005239">
    <property type="component" value="Unassembled WGS sequence"/>
</dbReference>
<accession>A0A8R1YB17</accession>
<dbReference type="CDD" id="cd00063">
    <property type="entry name" value="FN3"/>
    <property type="match status" value="5"/>
</dbReference>
<evidence type="ECO:0000256" key="4">
    <source>
        <dbReference type="ARBA" id="ARBA00022889"/>
    </source>
</evidence>
<feature type="region of interest" description="Disordered" evidence="9">
    <location>
        <begin position="1"/>
        <end position="23"/>
    </location>
</feature>
<keyword evidence="8" id="KW-0393">Immunoglobulin domain</keyword>
<reference evidence="12" key="1">
    <citation type="journal article" date="2008" name="Nat. Genet.">
        <title>The Pristionchus pacificus genome provides a unique perspective on nematode lifestyle and parasitism.</title>
        <authorList>
            <person name="Dieterich C."/>
            <person name="Clifton S.W."/>
            <person name="Schuster L.N."/>
            <person name="Chinwalla A."/>
            <person name="Delehaunty K."/>
            <person name="Dinkelacker I."/>
            <person name="Fulton L."/>
            <person name="Fulton R."/>
            <person name="Godfrey J."/>
            <person name="Minx P."/>
            <person name="Mitreva M."/>
            <person name="Roeseler W."/>
            <person name="Tian H."/>
            <person name="Witte H."/>
            <person name="Yang S.P."/>
            <person name="Wilson R.K."/>
            <person name="Sommer R.J."/>
        </authorList>
    </citation>
    <scope>NUCLEOTIDE SEQUENCE [LARGE SCALE GENOMIC DNA]</scope>
    <source>
        <strain evidence="12">PS312</strain>
    </source>
</reference>
<keyword evidence="12" id="KW-1185">Reference proteome</keyword>
<dbReference type="SMART" id="SM00408">
    <property type="entry name" value="IGc2"/>
    <property type="match status" value="5"/>
</dbReference>
<dbReference type="SMART" id="SM00060">
    <property type="entry name" value="FN3"/>
    <property type="match status" value="5"/>
</dbReference>
<dbReference type="FunFam" id="2.60.40.10:FF:000035">
    <property type="entry name" value="Contactin 1"/>
    <property type="match status" value="1"/>
</dbReference>
<dbReference type="FunFam" id="2.60.40.10:FF:003104">
    <property type="entry name" value="Neuron-glia cell adhesion molecule (Ng-CAM)"/>
    <property type="match status" value="1"/>
</dbReference>
<dbReference type="FunFam" id="2.60.40.10:FF:001895">
    <property type="entry name" value="PeroXidasiN (Drosophila peroxidase) homolog"/>
    <property type="match status" value="1"/>
</dbReference>
<dbReference type="Pfam" id="PF13882">
    <property type="entry name" value="Bravo_FIGEY"/>
    <property type="match status" value="1"/>
</dbReference>
<dbReference type="InterPro" id="IPR026966">
    <property type="entry name" value="Neurofascin/L1/NrCAM_C"/>
</dbReference>
<dbReference type="InterPro" id="IPR003598">
    <property type="entry name" value="Ig_sub2"/>
</dbReference>
<dbReference type="GO" id="GO:0007411">
    <property type="term" value="P:axon guidance"/>
    <property type="evidence" value="ECO:0000318"/>
    <property type="project" value="GO_Central"/>
</dbReference>
<feature type="compositionally biased region" description="Basic and acidic residues" evidence="9">
    <location>
        <begin position="8"/>
        <end position="23"/>
    </location>
</feature>
<keyword evidence="2 10" id="KW-0812">Transmembrane</keyword>
<evidence type="ECO:0000313" key="11">
    <source>
        <dbReference type="EnsemblMetazoa" id="PPA07591.1"/>
    </source>
</evidence>
<dbReference type="GO" id="GO:0005886">
    <property type="term" value="C:plasma membrane"/>
    <property type="evidence" value="ECO:0000318"/>
    <property type="project" value="GO_Central"/>
</dbReference>
<dbReference type="SUPFAM" id="SSF48726">
    <property type="entry name" value="Immunoglobulin"/>
    <property type="match status" value="6"/>
</dbReference>
<organism evidence="11 12">
    <name type="scientific">Pristionchus pacificus</name>
    <name type="common">Parasitic nematode worm</name>
    <dbReference type="NCBI Taxonomy" id="54126"/>
    <lineage>
        <taxon>Eukaryota</taxon>
        <taxon>Metazoa</taxon>
        <taxon>Ecdysozoa</taxon>
        <taxon>Nematoda</taxon>
        <taxon>Chromadorea</taxon>
        <taxon>Rhabditida</taxon>
        <taxon>Rhabditina</taxon>
        <taxon>Diplogasteromorpha</taxon>
        <taxon>Diplogasteroidea</taxon>
        <taxon>Neodiplogasteridae</taxon>
        <taxon>Pristionchus</taxon>
    </lineage>
</organism>
<feature type="region of interest" description="Disordered" evidence="9">
    <location>
        <begin position="801"/>
        <end position="825"/>
    </location>
</feature>
<feature type="transmembrane region" description="Helical" evidence="10">
    <location>
        <begin position="49"/>
        <end position="69"/>
    </location>
</feature>
<dbReference type="InterPro" id="IPR036179">
    <property type="entry name" value="Ig-like_dom_sf"/>
</dbReference>
<dbReference type="Gene3D" id="2.60.40.10">
    <property type="entry name" value="Immunoglobulins"/>
    <property type="match status" value="11"/>
</dbReference>
<dbReference type="InterPro" id="IPR013098">
    <property type="entry name" value="Ig_I-set"/>
</dbReference>
<dbReference type="InterPro" id="IPR036116">
    <property type="entry name" value="FN3_sf"/>
</dbReference>
<dbReference type="CDD" id="cd00096">
    <property type="entry name" value="Ig"/>
    <property type="match status" value="1"/>
</dbReference>
<comment type="subcellular location">
    <subcellularLocation>
        <location evidence="1">Membrane</location>
        <topology evidence="1">Single-pass type I membrane protein</topology>
    </subcellularLocation>
</comment>
<dbReference type="GO" id="GO:0030424">
    <property type="term" value="C:axon"/>
    <property type="evidence" value="ECO:0000318"/>
    <property type="project" value="GO_Central"/>
</dbReference>
<keyword evidence="7" id="KW-1015">Disulfide bond</keyword>
<dbReference type="PROSITE" id="PS50853">
    <property type="entry name" value="FN3"/>
    <property type="match status" value="4"/>
</dbReference>
<dbReference type="SUPFAM" id="SSF49265">
    <property type="entry name" value="Fibronectin type III"/>
    <property type="match status" value="4"/>
</dbReference>
<evidence type="ECO:0000256" key="2">
    <source>
        <dbReference type="ARBA" id="ARBA00022692"/>
    </source>
</evidence>
<evidence type="ECO:0000313" key="12">
    <source>
        <dbReference type="Proteomes" id="UP000005239"/>
    </source>
</evidence>
<feature type="transmembrane region" description="Helical" evidence="10">
    <location>
        <begin position="1334"/>
        <end position="1358"/>
    </location>
</feature>
<dbReference type="OrthoDB" id="6244967at2759"/>
<reference evidence="11" key="2">
    <citation type="submission" date="2022-06" db="UniProtKB">
        <authorList>
            <consortium name="EnsemblMetazoa"/>
        </authorList>
    </citation>
    <scope>IDENTIFICATION</scope>
    <source>
        <strain evidence="11">PS312</strain>
    </source>
</reference>
<dbReference type="Pfam" id="PF07679">
    <property type="entry name" value="I-set"/>
    <property type="match status" value="2"/>
</dbReference>
<dbReference type="PROSITE" id="PS50835">
    <property type="entry name" value="IG_LIKE"/>
    <property type="match status" value="5"/>
</dbReference>
<dbReference type="FunFam" id="2.60.40.10:FF:001687">
    <property type="entry name" value="Neuroglian, isoform E"/>
    <property type="match status" value="1"/>
</dbReference>
<evidence type="ECO:0000256" key="10">
    <source>
        <dbReference type="SAM" id="Phobius"/>
    </source>
</evidence>
<keyword evidence="5 10" id="KW-1133">Transmembrane helix</keyword>
<dbReference type="InterPro" id="IPR003599">
    <property type="entry name" value="Ig_sub"/>
</dbReference>
<feature type="region of interest" description="Disordered" evidence="9">
    <location>
        <begin position="1366"/>
        <end position="1425"/>
    </location>
</feature>
<dbReference type="GO" id="GO:0098609">
    <property type="term" value="P:cell-cell adhesion"/>
    <property type="evidence" value="ECO:0000318"/>
    <property type="project" value="GO_Central"/>
</dbReference>
<feature type="compositionally biased region" description="Basic and acidic residues" evidence="9">
    <location>
        <begin position="1384"/>
        <end position="1397"/>
    </location>
</feature>
<dbReference type="EnsemblMetazoa" id="PPA07591.1">
    <property type="protein sequence ID" value="PPA07591.1"/>
    <property type="gene ID" value="WBGene00097145"/>
</dbReference>
<feature type="compositionally biased region" description="Polar residues" evidence="9">
    <location>
        <begin position="801"/>
        <end position="811"/>
    </location>
</feature>
<keyword evidence="4" id="KW-0130">Cell adhesion</keyword>
<dbReference type="Pfam" id="PF13927">
    <property type="entry name" value="Ig_3"/>
    <property type="match status" value="3"/>
</dbReference>
<dbReference type="SMART" id="SM00409">
    <property type="entry name" value="IG"/>
    <property type="match status" value="6"/>
</dbReference>
<dbReference type="PANTHER" id="PTHR44170:SF35">
    <property type="entry name" value="NEUROGLIAN"/>
    <property type="match status" value="1"/>
</dbReference>
<dbReference type="InterPro" id="IPR003961">
    <property type="entry name" value="FN3_dom"/>
</dbReference>
<sequence>KSLQFDPRNSHLKGERSDSDRMAARERMRLNENDEEETMMRKSSSNSRIWRGATMGMLLLAMIGCVSAYQPDLSHIPSPPYFIHGADRPQTVYFTVEKTLDNNVQVDDRLLRHTLRCVADGNPKPTYEWTKNGKPFDPSMYSHSAERGDNSTTLEVVRTPSEGTLTFTNLSENDAGEYKCTARNDNGTAVLPPIRLEQTWIRHFVDSEPVTVKVELGDPYSHQCKPPASMPSARVYWILMGDEPGQFESINQTHISSNDQGTIFFHYVKQSDVKANRYYTCTAENVELKDYKFGNKFQLNVNTNKRRSLSSPGQIPPTEQYVNQSAPVALQGTTHKLHCFFSGFPSPNPRWTHNGKRIDENDPNNGGFKFESFGKTLVFNVTMDKQGTYKCEFANYNDLDRTFVVAVEAAPYWPEGPPPNTNTSEGETVTFDCGTSGKPTPTVTFYKNGVAMDGKSPAKSDRYLIEGSRLTIYDVRKGVHGAGDNAVYQCKAENKHGYVWTNFYLNLLAYKPQLLTDPGEVEAVVGKDVTLECKFFGSPNADITWEGASLAGLEHNVVKANAHGVGKLVIKKLTHSADGEYTCIGKNKYGESKGTASLKVRKATFVVPFEAQEEERVAGGTISLPCEAQVDDRLEVEFEWRVNGLPLQEHYIENGHYKVGEDNSLTVYSPSQSDTGKYSCIAKTKLDSAEKEIKINIRDVPFPPFGSGIDSCKPSERSVVITYEHMEQVDTASPVKEFWAQYQIDSATEGGVWRTHPVPMLPVNGQEYIEDKNRISKGTFTIALQPFGQYSFRVIARNSVGDSSPTKTKGTCVTPPQLPDRNPSDVVARGASPENLVVSWRPMPREEWNGNDFHYKIRYRPRDGSDSDWKEMDVNDPYAKKFTISLDDDDAQPFQPYLVQVQAVNDQGVATVTPEVVEGYTGEGVPSAIVDGFKVENTDVTSADFRWNPIDPAGANGNFTGYKIHYWADDETTDEDADEYDEDEGESSFLRRRKRRDTVVISRNRRADSPDDEGPTDGSRKKVIHVGPTQTKATIWDLKPASLNKAYITVANGAHEGPKSETKSFRTLEGFPSPVRSLSAYPMNTREGDEKAVVVVKWNRPKHVNGNLTGYALEYCRTQGSKKTNDCKKQILPLRQKEVRLSGLEFETAYRFLVRATTRAGEGDPSSDDATTLPEITAAGVIAAPQAKLPTSSEEKEKITVSEARKVEPEVPMLSIGQIGDTAFNVSFIPGDFDNEARRPVGNYLAVQYKEAGEGEWKEAPGKDETLTVAVEDLAPGTKYEVRTVAVERAPSGEEMRSYSPIQSVTTSGRCCNMTTSTEFPWTNEEESPHSARLWILLILLLLLLLLLIICCIICVICRHRGQNYPVSEREREQGREPILGKQHFGEYKNEDDEKRSLTGSKAESETDSMAEYGDTDPGRFTEDGSFIGQYVPNKTLIAQGEPTKGSTSTFV</sequence>
<evidence type="ECO:0000256" key="1">
    <source>
        <dbReference type="ARBA" id="ARBA00004479"/>
    </source>
</evidence>
<evidence type="ECO:0000256" key="6">
    <source>
        <dbReference type="ARBA" id="ARBA00023136"/>
    </source>
</evidence>
<evidence type="ECO:0000256" key="7">
    <source>
        <dbReference type="ARBA" id="ARBA00023157"/>
    </source>
</evidence>
<dbReference type="FunFam" id="2.60.40.10:FF:000032">
    <property type="entry name" value="palladin isoform X1"/>
    <property type="match status" value="1"/>
</dbReference>
<feature type="region of interest" description="Disordered" evidence="9">
    <location>
        <begin position="1002"/>
        <end position="1023"/>
    </location>
</feature>
<evidence type="ECO:0000256" key="8">
    <source>
        <dbReference type="ARBA" id="ARBA00023319"/>
    </source>
</evidence>
<gene>
    <name evidence="11" type="primary">WBGene00097145</name>
</gene>
<dbReference type="FunFam" id="2.60.40.10:FF:002807">
    <property type="entry name" value="Sensory AXon guidance"/>
    <property type="match status" value="1"/>
</dbReference>
<accession>A0A2A6CBB9</accession>